<evidence type="ECO:0000256" key="1">
    <source>
        <dbReference type="SAM" id="Coils"/>
    </source>
</evidence>
<dbReference type="EMBL" id="CM017872">
    <property type="protein sequence ID" value="KAG1326552.1"/>
    <property type="molecule type" value="Genomic_DNA"/>
</dbReference>
<sequence length="199" mass="22284">MLGGSSRVVNSLRKEKASVKNVTPLRSAAPRETVHRPSASSSKRSSGGLKISIRMFDHGSNVPRSVSLVEVPLDIEDKRKDIGDYRVAYSLLKSILLSADVWAFEEVGGAFHIQNSYDSLLRLVHHVDHFAEVIREIRCLSKEAKEKAAHANRQTDDAQLSWLKAEDETRSLRERVKLLESELSKVEARVLGEREAEKA</sequence>
<evidence type="ECO:0000313" key="3">
    <source>
        <dbReference type="EMBL" id="KAG1326552.1"/>
    </source>
</evidence>
<dbReference type="Proteomes" id="UP000797356">
    <property type="component" value="Chromosome 1"/>
</dbReference>
<organism evidence="3 4">
    <name type="scientific">Cocos nucifera</name>
    <name type="common">Coconut palm</name>
    <dbReference type="NCBI Taxonomy" id="13894"/>
    <lineage>
        <taxon>Eukaryota</taxon>
        <taxon>Viridiplantae</taxon>
        <taxon>Streptophyta</taxon>
        <taxon>Embryophyta</taxon>
        <taxon>Tracheophyta</taxon>
        <taxon>Spermatophyta</taxon>
        <taxon>Magnoliopsida</taxon>
        <taxon>Liliopsida</taxon>
        <taxon>Arecaceae</taxon>
        <taxon>Arecoideae</taxon>
        <taxon>Cocoseae</taxon>
        <taxon>Attaleinae</taxon>
        <taxon>Cocos</taxon>
    </lineage>
</organism>
<protein>
    <submittedName>
        <fullName evidence="3">Uncharacterized protein</fullName>
    </submittedName>
</protein>
<feature type="coiled-coil region" evidence="1">
    <location>
        <begin position="134"/>
        <end position="189"/>
    </location>
</feature>
<evidence type="ECO:0000313" key="4">
    <source>
        <dbReference type="Proteomes" id="UP000797356"/>
    </source>
</evidence>
<reference evidence="3" key="1">
    <citation type="journal article" date="2017" name="Gigascience">
        <title>The genome draft of coconut (Cocos nucifera).</title>
        <authorList>
            <person name="Xiao Y."/>
            <person name="Xu P."/>
            <person name="Fan H."/>
            <person name="Baudouin L."/>
            <person name="Xia W."/>
            <person name="Bocs S."/>
            <person name="Xu J."/>
            <person name="Li Q."/>
            <person name="Guo A."/>
            <person name="Zhou L."/>
            <person name="Li J."/>
            <person name="Wu Y."/>
            <person name="Ma Z."/>
            <person name="Armero A."/>
            <person name="Issali A.E."/>
            <person name="Liu N."/>
            <person name="Peng M."/>
            <person name="Yang Y."/>
        </authorList>
    </citation>
    <scope>NUCLEOTIDE SEQUENCE</scope>
    <source>
        <tissue evidence="3">Spear leaf of Hainan Tall coconut</tissue>
    </source>
</reference>
<gene>
    <name evidence="3" type="ORF">COCNU_01G004860</name>
</gene>
<name>A0A8K0HTP8_COCNU</name>
<evidence type="ECO:0000256" key="2">
    <source>
        <dbReference type="SAM" id="MobiDB-lite"/>
    </source>
</evidence>
<reference evidence="3" key="2">
    <citation type="submission" date="2019-07" db="EMBL/GenBank/DDBJ databases">
        <authorList>
            <person name="Yang Y."/>
            <person name="Bocs S."/>
            <person name="Baudouin L."/>
        </authorList>
    </citation>
    <scope>NUCLEOTIDE SEQUENCE</scope>
    <source>
        <tissue evidence="3">Spear leaf of Hainan Tall coconut</tissue>
    </source>
</reference>
<proteinExistence type="predicted"/>
<dbReference type="AlphaFoldDB" id="A0A8K0HTP8"/>
<keyword evidence="1" id="KW-0175">Coiled coil</keyword>
<comment type="caution">
    <text evidence="3">The sequence shown here is derived from an EMBL/GenBank/DDBJ whole genome shotgun (WGS) entry which is preliminary data.</text>
</comment>
<keyword evidence="4" id="KW-1185">Reference proteome</keyword>
<feature type="region of interest" description="Disordered" evidence="2">
    <location>
        <begin position="1"/>
        <end position="46"/>
    </location>
</feature>
<accession>A0A8K0HTP8</accession>